<dbReference type="EMBL" id="KV007767">
    <property type="protein sequence ID" value="KZV30970.1"/>
    <property type="molecule type" value="Genomic_DNA"/>
</dbReference>
<name>A0A2Z7B9R9_9LAMI</name>
<dbReference type="Proteomes" id="UP000250235">
    <property type="component" value="Unassembled WGS sequence"/>
</dbReference>
<reference evidence="2 3" key="1">
    <citation type="journal article" date="2015" name="Proc. Natl. Acad. Sci. U.S.A.">
        <title>The resurrection genome of Boea hygrometrica: A blueprint for survival of dehydration.</title>
        <authorList>
            <person name="Xiao L."/>
            <person name="Yang G."/>
            <person name="Zhang L."/>
            <person name="Yang X."/>
            <person name="Zhao S."/>
            <person name="Ji Z."/>
            <person name="Zhou Q."/>
            <person name="Hu M."/>
            <person name="Wang Y."/>
            <person name="Chen M."/>
            <person name="Xu Y."/>
            <person name="Jin H."/>
            <person name="Xiao X."/>
            <person name="Hu G."/>
            <person name="Bao F."/>
            <person name="Hu Y."/>
            <person name="Wan P."/>
            <person name="Li L."/>
            <person name="Deng X."/>
            <person name="Kuang T."/>
            <person name="Xiang C."/>
            <person name="Zhu J.K."/>
            <person name="Oliver M.J."/>
            <person name="He Y."/>
        </authorList>
    </citation>
    <scope>NUCLEOTIDE SEQUENCE [LARGE SCALE GENOMIC DNA]</scope>
    <source>
        <strain evidence="3">cv. XS01</strain>
    </source>
</reference>
<sequence length="97" mass="11427">MLIDTKGIVEECSTTSQRRDQLGNQLRAYNAQEQERTQEQLRTRADNKCSLEKKRRSAQEQLREEHKQIRAVQEQNRLRKPAGTTPAERPDLDRPLR</sequence>
<feature type="compositionally biased region" description="Basic and acidic residues" evidence="1">
    <location>
        <begin position="33"/>
        <end position="68"/>
    </location>
</feature>
<organism evidence="2 3">
    <name type="scientific">Dorcoceras hygrometricum</name>
    <dbReference type="NCBI Taxonomy" id="472368"/>
    <lineage>
        <taxon>Eukaryota</taxon>
        <taxon>Viridiplantae</taxon>
        <taxon>Streptophyta</taxon>
        <taxon>Embryophyta</taxon>
        <taxon>Tracheophyta</taxon>
        <taxon>Spermatophyta</taxon>
        <taxon>Magnoliopsida</taxon>
        <taxon>eudicotyledons</taxon>
        <taxon>Gunneridae</taxon>
        <taxon>Pentapetalae</taxon>
        <taxon>asterids</taxon>
        <taxon>lamiids</taxon>
        <taxon>Lamiales</taxon>
        <taxon>Gesneriaceae</taxon>
        <taxon>Didymocarpoideae</taxon>
        <taxon>Trichosporeae</taxon>
        <taxon>Loxocarpinae</taxon>
        <taxon>Dorcoceras</taxon>
    </lineage>
</organism>
<evidence type="ECO:0000313" key="2">
    <source>
        <dbReference type="EMBL" id="KZV30970.1"/>
    </source>
</evidence>
<accession>A0A2Z7B9R9</accession>
<proteinExistence type="predicted"/>
<gene>
    <name evidence="2" type="ORF">F511_30745</name>
</gene>
<keyword evidence="3" id="KW-1185">Reference proteome</keyword>
<evidence type="ECO:0000313" key="3">
    <source>
        <dbReference type="Proteomes" id="UP000250235"/>
    </source>
</evidence>
<protein>
    <submittedName>
        <fullName evidence="2">Starch synthase 3, chloroplastic/amyloplastic</fullName>
    </submittedName>
</protein>
<feature type="region of interest" description="Disordered" evidence="1">
    <location>
        <begin position="31"/>
        <end position="97"/>
    </location>
</feature>
<dbReference type="AlphaFoldDB" id="A0A2Z7B9R9"/>
<evidence type="ECO:0000256" key="1">
    <source>
        <dbReference type="SAM" id="MobiDB-lite"/>
    </source>
</evidence>
<feature type="compositionally biased region" description="Basic and acidic residues" evidence="1">
    <location>
        <begin position="88"/>
        <end position="97"/>
    </location>
</feature>